<dbReference type="CDD" id="cd08471">
    <property type="entry name" value="PBP2_CrgA_like_2"/>
    <property type="match status" value="1"/>
</dbReference>
<evidence type="ECO:0000256" key="3">
    <source>
        <dbReference type="ARBA" id="ARBA00023125"/>
    </source>
</evidence>
<sequence>MDKLHLMTVFVAVAEEEGFAAAARRLAMSPPAVTRAIAALEARLGVKLLNRSTRYVRVTEAGQRYMDDARRIIAEVDAADEATAGINAEPRGHLTVTAPVLFGKMFVMPGIVDYLQRYPAMDVSALFLDRVVNLLEEGVDVGIRIGELPDSSMKAIRVGQIRRVLCASPAYLAKAGQPQHPDQLRDHCMIAASSVTPMIEWRFSHQGQNMAFKFKPRLTVSSIDAAIEANLAGLGISRLLSYQVNALFNTGQLIRLLPDYETAPLPVHVVHRESRYASTRVRSFVDLIVAQLREKVEIH</sequence>
<organism evidence="6 7">
    <name type="scientific">Undibacterium hunanense</name>
    <dbReference type="NCBI Taxonomy" id="2762292"/>
    <lineage>
        <taxon>Bacteria</taxon>
        <taxon>Pseudomonadati</taxon>
        <taxon>Pseudomonadota</taxon>
        <taxon>Betaproteobacteria</taxon>
        <taxon>Burkholderiales</taxon>
        <taxon>Oxalobacteraceae</taxon>
        <taxon>Undibacterium</taxon>
    </lineage>
</organism>
<dbReference type="EMBL" id="JACOGF010000002">
    <property type="protein sequence ID" value="MBC3916900.1"/>
    <property type="molecule type" value="Genomic_DNA"/>
</dbReference>
<dbReference type="SUPFAM" id="SSF46785">
    <property type="entry name" value="Winged helix' DNA-binding domain"/>
    <property type="match status" value="1"/>
</dbReference>
<dbReference type="Proteomes" id="UP000650424">
    <property type="component" value="Unassembled WGS sequence"/>
</dbReference>
<evidence type="ECO:0000256" key="1">
    <source>
        <dbReference type="ARBA" id="ARBA00009437"/>
    </source>
</evidence>
<dbReference type="InterPro" id="IPR036388">
    <property type="entry name" value="WH-like_DNA-bd_sf"/>
</dbReference>
<evidence type="ECO:0000313" key="6">
    <source>
        <dbReference type="EMBL" id="MBC3916900.1"/>
    </source>
</evidence>
<evidence type="ECO:0000256" key="4">
    <source>
        <dbReference type="ARBA" id="ARBA00023163"/>
    </source>
</evidence>
<dbReference type="RefSeq" id="WP_186946130.1">
    <property type="nucleotide sequence ID" value="NZ_JACOGF010000002.1"/>
</dbReference>
<dbReference type="InterPro" id="IPR000847">
    <property type="entry name" value="LysR_HTH_N"/>
</dbReference>
<dbReference type="InterPro" id="IPR036390">
    <property type="entry name" value="WH_DNA-bd_sf"/>
</dbReference>
<dbReference type="PANTHER" id="PTHR30537:SF5">
    <property type="entry name" value="HTH-TYPE TRANSCRIPTIONAL ACTIVATOR TTDR-RELATED"/>
    <property type="match status" value="1"/>
</dbReference>
<keyword evidence="3" id="KW-0238">DNA-binding</keyword>
<name>A0ABR6ZLX1_9BURK</name>
<comment type="caution">
    <text evidence="6">The sequence shown here is derived from an EMBL/GenBank/DDBJ whole genome shotgun (WGS) entry which is preliminary data.</text>
</comment>
<accession>A0ABR6ZLX1</accession>
<dbReference type="InterPro" id="IPR005119">
    <property type="entry name" value="LysR_subst-bd"/>
</dbReference>
<feature type="domain" description="HTH lysR-type" evidence="5">
    <location>
        <begin position="1"/>
        <end position="59"/>
    </location>
</feature>
<dbReference type="InterPro" id="IPR058163">
    <property type="entry name" value="LysR-type_TF_proteobact-type"/>
</dbReference>
<reference evidence="6 7" key="1">
    <citation type="submission" date="2020-08" db="EMBL/GenBank/DDBJ databases">
        <title>Novel species isolated from subtropical streams in China.</title>
        <authorList>
            <person name="Lu H."/>
        </authorList>
    </citation>
    <scope>NUCLEOTIDE SEQUENCE [LARGE SCALE GENOMIC DNA]</scope>
    <source>
        <strain evidence="6 7">CY18W</strain>
    </source>
</reference>
<evidence type="ECO:0000259" key="5">
    <source>
        <dbReference type="PROSITE" id="PS50931"/>
    </source>
</evidence>
<dbReference type="PRINTS" id="PR00039">
    <property type="entry name" value="HTHLYSR"/>
</dbReference>
<keyword evidence="2" id="KW-0805">Transcription regulation</keyword>
<dbReference type="PROSITE" id="PS50931">
    <property type="entry name" value="HTH_LYSR"/>
    <property type="match status" value="1"/>
</dbReference>
<protein>
    <submittedName>
        <fullName evidence="6">LysR family transcriptional regulator</fullName>
    </submittedName>
</protein>
<keyword evidence="4" id="KW-0804">Transcription</keyword>
<dbReference type="PANTHER" id="PTHR30537">
    <property type="entry name" value="HTH-TYPE TRANSCRIPTIONAL REGULATOR"/>
    <property type="match status" value="1"/>
</dbReference>
<evidence type="ECO:0000256" key="2">
    <source>
        <dbReference type="ARBA" id="ARBA00023015"/>
    </source>
</evidence>
<dbReference type="Pfam" id="PF03466">
    <property type="entry name" value="LysR_substrate"/>
    <property type="match status" value="1"/>
</dbReference>
<evidence type="ECO:0000313" key="7">
    <source>
        <dbReference type="Proteomes" id="UP000650424"/>
    </source>
</evidence>
<dbReference type="Gene3D" id="1.10.10.10">
    <property type="entry name" value="Winged helix-like DNA-binding domain superfamily/Winged helix DNA-binding domain"/>
    <property type="match status" value="1"/>
</dbReference>
<gene>
    <name evidence="6" type="ORF">H8L32_05375</name>
</gene>
<proteinExistence type="inferred from homology"/>
<dbReference type="Gene3D" id="3.40.190.290">
    <property type="match status" value="1"/>
</dbReference>
<comment type="similarity">
    <text evidence="1">Belongs to the LysR transcriptional regulatory family.</text>
</comment>
<dbReference type="Pfam" id="PF00126">
    <property type="entry name" value="HTH_1"/>
    <property type="match status" value="1"/>
</dbReference>
<dbReference type="SUPFAM" id="SSF53850">
    <property type="entry name" value="Periplasmic binding protein-like II"/>
    <property type="match status" value="1"/>
</dbReference>
<keyword evidence="7" id="KW-1185">Reference proteome</keyword>